<dbReference type="Proteomes" id="UP000003416">
    <property type="component" value="Unassembled WGS sequence"/>
</dbReference>
<evidence type="ECO:0000313" key="2">
    <source>
        <dbReference type="Proteomes" id="UP000003416"/>
    </source>
</evidence>
<dbReference type="AlphaFoldDB" id="F3PWB8"/>
<name>F3PWB8_9BACE</name>
<evidence type="ECO:0000313" key="1">
    <source>
        <dbReference type="EMBL" id="EGF52467.1"/>
    </source>
</evidence>
<dbReference type="HOGENOM" id="CLU_3304706_0_0_10"/>
<accession>F3PWB8</accession>
<reference evidence="1 2" key="1">
    <citation type="submission" date="2011-02" db="EMBL/GenBank/DDBJ databases">
        <authorList>
            <person name="Weinstock G."/>
            <person name="Sodergren E."/>
            <person name="Clifton S."/>
            <person name="Fulton L."/>
            <person name="Fulton B."/>
            <person name="Courtney L."/>
            <person name="Fronick C."/>
            <person name="Harrison M."/>
            <person name="Strong C."/>
            <person name="Farmer C."/>
            <person name="Delahaunty K."/>
            <person name="Markovic C."/>
            <person name="Hall O."/>
            <person name="Minx P."/>
            <person name="Tomlinson C."/>
            <person name="Mitreva M."/>
            <person name="Hou S."/>
            <person name="Chen J."/>
            <person name="Wollam A."/>
            <person name="Pepin K.H."/>
            <person name="Johnson M."/>
            <person name="Bhonagiri V."/>
            <person name="Zhang X."/>
            <person name="Suruliraj S."/>
            <person name="Warren W."/>
            <person name="Chinwalla A."/>
            <person name="Mardis E.R."/>
            <person name="Wilson R.K."/>
        </authorList>
    </citation>
    <scope>NUCLEOTIDE SEQUENCE [LARGE SCALE GENOMIC DNA]</scope>
    <source>
        <strain evidence="1 2">YIT 12057</strain>
    </source>
</reference>
<protein>
    <submittedName>
        <fullName evidence="1">Uncharacterized protein</fullName>
    </submittedName>
</protein>
<comment type="caution">
    <text evidence="1">The sequence shown here is derived from an EMBL/GenBank/DDBJ whole genome shotgun (WGS) entry which is preliminary data.</text>
</comment>
<sequence length="39" mass="4405">MCPATTLCCRYTLQTNKIRPDTKDSDALCMGFRTYGEIS</sequence>
<organism evidence="1 2">
    <name type="scientific">Bacteroides fluxus YIT 12057</name>
    <dbReference type="NCBI Taxonomy" id="763034"/>
    <lineage>
        <taxon>Bacteria</taxon>
        <taxon>Pseudomonadati</taxon>
        <taxon>Bacteroidota</taxon>
        <taxon>Bacteroidia</taxon>
        <taxon>Bacteroidales</taxon>
        <taxon>Bacteroidaceae</taxon>
        <taxon>Bacteroides</taxon>
    </lineage>
</organism>
<keyword evidence="2" id="KW-1185">Reference proteome</keyword>
<proteinExistence type="predicted"/>
<dbReference type="EMBL" id="AFBN01000095">
    <property type="protein sequence ID" value="EGF52467.1"/>
    <property type="molecule type" value="Genomic_DNA"/>
</dbReference>
<gene>
    <name evidence="1" type="ORF">HMPREF9446_03053</name>
</gene>